<protein>
    <recommendedName>
        <fullName evidence="1">NAD(P)-binding domain-containing protein</fullName>
    </recommendedName>
</protein>
<dbReference type="InterPro" id="IPR051606">
    <property type="entry name" value="Polyketide_Oxido-like"/>
</dbReference>
<reference evidence="2 3" key="1">
    <citation type="submission" date="2009-09" db="EMBL/GenBank/DDBJ databases">
        <authorList>
            <person name="Qin X."/>
            <person name="Bachman B."/>
            <person name="Battles P."/>
            <person name="Bell A."/>
            <person name="Bess C."/>
            <person name="Bickham C."/>
            <person name="Chaboub L."/>
            <person name="Chen D."/>
            <person name="Coyle M."/>
            <person name="Deiros D.R."/>
            <person name="Dinh H."/>
            <person name="Forbes L."/>
            <person name="Fowler G."/>
            <person name="Francisco L."/>
            <person name="Fu Q."/>
            <person name="Gubbala S."/>
            <person name="Hale W."/>
            <person name="Han Y."/>
            <person name="Hemphill L."/>
            <person name="Highlander S.K."/>
            <person name="Hirani K."/>
            <person name="Hogues M."/>
            <person name="Jackson L."/>
            <person name="Jakkamsetti A."/>
            <person name="Javaid M."/>
            <person name="Jiang H."/>
            <person name="Korchina V."/>
            <person name="Kovar C."/>
            <person name="Lara F."/>
            <person name="Lee S."/>
            <person name="Mata R."/>
            <person name="Mathew T."/>
            <person name="Moen C."/>
            <person name="Morales K."/>
            <person name="Munidasa M."/>
            <person name="Nazareth L."/>
            <person name="Ngo R."/>
            <person name="Nguyen L."/>
            <person name="Okwuonu G."/>
            <person name="Ongeri F."/>
            <person name="Patil S."/>
            <person name="Petrosino J."/>
            <person name="Pham C."/>
            <person name="Pham P."/>
            <person name="Pu L.-L."/>
            <person name="Puazo M."/>
            <person name="Raj R."/>
            <person name="Reid J."/>
            <person name="Rouhana J."/>
            <person name="Saada N."/>
            <person name="Shang Y."/>
            <person name="Simmons D."/>
            <person name="Thornton R."/>
            <person name="Warren J."/>
            <person name="Weissenberger G."/>
            <person name="Zhang J."/>
            <person name="Zhang L."/>
            <person name="Zhou C."/>
            <person name="Zhu D."/>
            <person name="Muzny D."/>
            <person name="Worley K."/>
            <person name="Gibbs R."/>
        </authorList>
    </citation>
    <scope>NUCLEOTIDE SEQUENCE [LARGE SCALE GENOMIC DNA]</scope>
    <source>
        <strain evidence="2 3">DSM 16041</strain>
    </source>
</reference>
<dbReference type="PANTHER" id="PTHR43355:SF2">
    <property type="entry name" value="FLAVIN REDUCTASE (NADPH)"/>
    <property type="match status" value="1"/>
</dbReference>
<dbReference type="Proteomes" id="UP000003675">
    <property type="component" value="Unassembled WGS sequence"/>
</dbReference>
<dbReference type="Gene3D" id="3.40.50.720">
    <property type="entry name" value="NAD(P)-binding Rossmann-like Domain"/>
    <property type="match status" value="1"/>
</dbReference>
<proteinExistence type="predicted"/>
<accession>C8P7I7</accession>
<dbReference type="InterPro" id="IPR036291">
    <property type="entry name" value="NAD(P)-bd_dom_sf"/>
</dbReference>
<name>C8P7I7_9LACO</name>
<dbReference type="STRING" id="525309.HMPREF0494_1281"/>
<dbReference type="eggNOG" id="COG2910">
    <property type="taxonomic scope" value="Bacteria"/>
</dbReference>
<dbReference type="Pfam" id="PF13460">
    <property type="entry name" value="NAD_binding_10"/>
    <property type="match status" value="1"/>
</dbReference>
<dbReference type="HOGENOM" id="CLU_025711_3_2_9"/>
<evidence type="ECO:0000313" key="2">
    <source>
        <dbReference type="EMBL" id="EEW53545.1"/>
    </source>
</evidence>
<evidence type="ECO:0000259" key="1">
    <source>
        <dbReference type="Pfam" id="PF13460"/>
    </source>
</evidence>
<dbReference type="PANTHER" id="PTHR43355">
    <property type="entry name" value="FLAVIN REDUCTASE (NADPH)"/>
    <property type="match status" value="1"/>
</dbReference>
<dbReference type="GO" id="GO:0016646">
    <property type="term" value="F:oxidoreductase activity, acting on the CH-NH group of donors, NAD or NADP as acceptor"/>
    <property type="evidence" value="ECO:0007669"/>
    <property type="project" value="TreeGrafter"/>
</dbReference>
<dbReference type="AlphaFoldDB" id="C8P7I7"/>
<feature type="domain" description="NAD(P)-binding" evidence="1">
    <location>
        <begin position="28"/>
        <end position="220"/>
    </location>
</feature>
<gene>
    <name evidence="2" type="ORF">HMPREF0494_1281</name>
</gene>
<dbReference type="InterPro" id="IPR016040">
    <property type="entry name" value="NAD(P)-bd_dom"/>
</dbReference>
<evidence type="ECO:0000313" key="3">
    <source>
        <dbReference type="Proteomes" id="UP000003675"/>
    </source>
</evidence>
<dbReference type="SUPFAM" id="SSF51735">
    <property type="entry name" value="NAD(P)-binding Rossmann-fold domains"/>
    <property type="match status" value="1"/>
</dbReference>
<organism evidence="2 3">
    <name type="scientific">Limosilactobacillus antri DSM 16041</name>
    <dbReference type="NCBI Taxonomy" id="525309"/>
    <lineage>
        <taxon>Bacteria</taxon>
        <taxon>Bacillati</taxon>
        <taxon>Bacillota</taxon>
        <taxon>Bacilli</taxon>
        <taxon>Lactobacillales</taxon>
        <taxon>Lactobacillaceae</taxon>
        <taxon>Limosilactobacillus</taxon>
    </lineage>
</organism>
<dbReference type="EMBL" id="ACLL01000034">
    <property type="protein sequence ID" value="EEW53545.1"/>
    <property type="molecule type" value="Genomic_DNA"/>
</dbReference>
<sequence length="239" mass="26097">MIHVRHDKLTINIIIKECRVMTRVGIIGASGMAGSAIYKLAAVQPKLDVTGIVRHEKRARELLGSDAKLLTGDVFALTDSLLARFDVIVDAYGTSPAQADRQTKLAQKLVNLARKEKIRLIFILGAGSLKTGADQHLFLDEIAQIPGAEDWINTPRQQVKELRYLETVTDVDWVGISPSASFEPGAAAAFVVGRDQLLFNAEQKSVVTTGTVAKVVVDEILAPKHHQERLTVVNTTDQP</sequence>
<comment type="caution">
    <text evidence="2">The sequence shown here is derived from an EMBL/GenBank/DDBJ whole genome shotgun (WGS) entry which is preliminary data.</text>
</comment>